<organism evidence="1">
    <name type="scientific">uncultured Caudovirales phage</name>
    <dbReference type="NCBI Taxonomy" id="2100421"/>
    <lineage>
        <taxon>Viruses</taxon>
        <taxon>Duplodnaviria</taxon>
        <taxon>Heunggongvirae</taxon>
        <taxon>Uroviricota</taxon>
        <taxon>Caudoviricetes</taxon>
        <taxon>Peduoviridae</taxon>
        <taxon>Maltschvirus</taxon>
        <taxon>Maltschvirus maltsch</taxon>
    </lineage>
</organism>
<name>A0A6J5LN03_9CAUD</name>
<reference evidence="1" key="1">
    <citation type="submission" date="2020-04" db="EMBL/GenBank/DDBJ databases">
        <authorList>
            <person name="Chiriac C."/>
            <person name="Salcher M."/>
            <person name="Ghai R."/>
            <person name="Kavagutti S V."/>
        </authorList>
    </citation>
    <scope>NUCLEOTIDE SEQUENCE</scope>
</reference>
<evidence type="ECO:0000313" key="1">
    <source>
        <dbReference type="EMBL" id="CAB4135581.1"/>
    </source>
</evidence>
<protein>
    <submittedName>
        <fullName evidence="1">Uncharacterized protein</fullName>
    </submittedName>
</protein>
<accession>A0A6J5LN03</accession>
<dbReference type="EMBL" id="LR796300">
    <property type="protein sequence ID" value="CAB4135581.1"/>
    <property type="molecule type" value="Genomic_DNA"/>
</dbReference>
<proteinExistence type="predicted"/>
<sequence>MPQHYKGDRIVELLEELRHCEQVFNHANPEKLTEEMRGKLIAAQAHVAITKAKLTSLQD</sequence>
<gene>
    <name evidence="1" type="ORF">UFOVP285_70</name>
</gene>